<evidence type="ECO:0000313" key="4">
    <source>
        <dbReference type="Proteomes" id="UP000594118"/>
    </source>
</evidence>
<dbReference type="AlphaFoldDB" id="A0A7L9WSF7"/>
<dbReference type="KEGG" id="pshq:F3W81_19525"/>
<organism evidence="3 4">
    <name type="scientific">Pseudooceanicola spongiae</name>
    <dbReference type="NCBI Taxonomy" id="2613965"/>
    <lineage>
        <taxon>Bacteria</taxon>
        <taxon>Pseudomonadati</taxon>
        <taxon>Pseudomonadota</taxon>
        <taxon>Alphaproteobacteria</taxon>
        <taxon>Rhodobacterales</taxon>
        <taxon>Paracoccaceae</taxon>
        <taxon>Pseudooceanicola</taxon>
    </lineage>
</organism>
<keyword evidence="4" id="KW-1185">Reference proteome</keyword>
<dbReference type="PROSITE" id="PS51257">
    <property type="entry name" value="PROKAR_LIPOPROTEIN"/>
    <property type="match status" value="1"/>
</dbReference>
<dbReference type="EMBL" id="CP045201">
    <property type="protein sequence ID" value="QOL82822.1"/>
    <property type="molecule type" value="Genomic_DNA"/>
</dbReference>
<feature type="chain" id="PRO_5032618038" description="DUF4136 domain-containing protein" evidence="2">
    <location>
        <begin position="26"/>
        <end position="224"/>
    </location>
</feature>
<evidence type="ECO:0000256" key="1">
    <source>
        <dbReference type="SAM" id="MobiDB-lite"/>
    </source>
</evidence>
<sequence>MFRIRSAIRVSLVALAAGVFLSACTNSDDLGEPMKDLGQFRLGHDVVVAEKMKKGPLSREATPEQFEEAMKAAVEERFRRYDGSQLYHFGISVEGYMLATPGIPLLFSPKSALIINVTIWDDAAGKKLNEEPHQITVLESFSKTTIMGSGLTLSPEEQMQNLTRNAAKEIQNWMQQNREWFGAKMPEVLAAESKEVAAAKTKAKGDTAPAMVFPEPMAPPSDPS</sequence>
<dbReference type="Proteomes" id="UP000594118">
    <property type="component" value="Chromosome"/>
</dbReference>
<keyword evidence="2" id="KW-0732">Signal</keyword>
<feature type="region of interest" description="Disordered" evidence="1">
    <location>
        <begin position="201"/>
        <end position="224"/>
    </location>
</feature>
<accession>A0A7L9WSF7</accession>
<proteinExistence type="predicted"/>
<reference evidence="3 4" key="1">
    <citation type="submission" date="2019-10" db="EMBL/GenBank/DDBJ databases">
        <title>Pseudopuniceibacterium sp. HQ09 islated from Antarctica.</title>
        <authorList>
            <person name="Liao L."/>
            <person name="Su S."/>
            <person name="Chen B."/>
            <person name="Yu Y."/>
        </authorList>
    </citation>
    <scope>NUCLEOTIDE SEQUENCE [LARGE SCALE GENOMIC DNA]</scope>
    <source>
        <strain evidence="3 4">HQ09</strain>
    </source>
</reference>
<dbReference type="RefSeq" id="WP_193081175.1">
    <property type="nucleotide sequence ID" value="NZ_CP045201.1"/>
</dbReference>
<protein>
    <recommendedName>
        <fullName evidence="5">DUF4136 domain-containing protein</fullName>
    </recommendedName>
</protein>
<evidence type="ECO:0008006" key="5">
    <source>
        <dbReference type="Google" id="ProtNLM"/>
    </source>
</evidence>
<gene>
    <name evidence="3" type="ORF">F3W81_19525</name>
</gene>
<evidence type="ECO:0000256" key="2">
    <source>
        <dbReference type="SAM" id="SignalP"/>
    </source>
</evidence>
<evidence type="ECO:0000313" key="3">
    <source>
        <dbReference type="EMBL" id="QOL82822.1"/>
    </source>
</evidence>
<name>A0A7L9WSF7_9RHOB</name>
<feature type="signal peptide" evidence="2">
    <location>
        <begin position="1"/>
        <end position="25"/>
    </location>
</feature>